<dbReference type="PANTHER" id="PTHR43760:SF1">
    <property type="entry name" value="ENDORIBONUCLEASE L-PSP_CHORISMATE MUTASE-LIKE DOMAIN-CONTAINING PROTEIN"/>
    <property type="match status" value="1"/>
</dbReference>
<comment type="caution">
    <text evidence="1">The sequence shown here is derived from an EMBL/GenBank/DDBJ whole genome shotgun (WGS) entry which is preliminary data.</text>
</comment>
<name>A0A2T8HZH0_9RHOB</name>
<dbReference type="AlphaFoldDB" id="A0A2T8HZH0"/>
<dbReference type="CDD" id="cd02199">
    <property type="entry name" value="YjgF_YER057c_UK114_like_1"/>
    <property type="match status" value="1"/>
</dbReference>
<dbReference type="SUPFAM" id="SSF55298">
    <property type="entry name" value="YjgF-like"/>
    <property type="match status" value="1"/>
</dbReference>
<dbReference type="Proteomes" id="UP000245911">
    <property type="component" value="Unassembled WGS sequence"/>
</dbReference>
<evidence type="ECO:0000313" key="1">
    <source>
        <dbReference type="EMBL" id="PVH30742.1"/>
    </source>
</evidence>
<dbReference type="RefSeq" id="WP_116557164.1">
    <property type="nucleotide sequence ID" value="NZ_JBLWXM010000010.1"/>
</dbReference>
<dbReference type="PANTHER" id="PTHR43760">
    <property type="entry name" value="ENDORIBONUCLEASE-RELATED"/>
    <property type="match status" value="1"/>
</dbReference>
<dbReference type="Gene3D" id="3.30.1330.40">
    <property type="entry name" value="RutC-like"/>
    <property type="match status" value="1"/>
</dbReference>
<dbReference type="InterPro" id="IPR013813">
    <property type="entry name" value="Endoribo_LPSP/chorism_mut-like"/>
</dbReference>
<proteinExistence type="predicted"/>
<dbReference type="InterPro" id="IPR035959">
    <property type="entry name" value="RutC-like_sf"/>
</dbReference>
<accession>A0A2T8HZH0</accession>
<keyword evidence="2" id="KW-1185">Reference proteome</keyword>
<dbReference type="InterPro" id="IPR006175">
    <property type="entry name" value="YjgF/YER057c/UK114"/>
</dbReference>
<protein>
    <submittedName>
        <fullName evidence="1">RidA family protein</fullName>
    </submittedName>
</protein>
<dbReference type="Pfam" id="PF01042">
    <property type="entry name" value="Ribonuc_L-PSP"/>
    <property type="match status" value="1"/>
</dbReference>
<dbReference type="EMBL" id="QDKM01000001">
    <property type="protein sequence ID" value="PVH30742.1"/>
    <property type="molecule type" value="Genomic_DNA"/>
</dbReference>
<dbReference type="OrthoDB" id="9806350at2"/>
<organism evidence="1 2">
    <name type="scientific">Pararhodobacter oceanensis</name>
    <dbReference type="NCBI Taxonomy" id="2172121"/>
    <lineage>
        <taxon>Bacteria</taxon>
        <taxon>Pseudomonadati</taxon>
        <taxon>Pseudomonadota</taxon>
        <taxon>Alphaproteobacteria</taxon>
        <taxon>Rhodobacterales</taxon>
        <taxon>Paracoccaceae</taxon>
        <taxon>Pararhodobacter</taxon>
    </lineage>
</organism>
<evidence type="ECO:0000313" key="2">
    <source>
        <dbReference type="Proteomes" id="UP000245911"/>
    </source>
</evidence>
<reference evidence="1 2" key="1">
    <citation type="submission" date="2018-04" db="EMBL/GenBank/DDBJ databases">
        <title>Pararhodobacter oceanense sp. nov., isolated from marine intertidal sediment.</title>
        <authorList>
            <person name="Wang X.-L."/>
            <person name="Du Z.-J."/>
        </authorList>
    </citation>
    <scope>NUCLEOTIDE SEQUENCE [LARGE SCALE GENOMIC DNA]</scope>
    <source>
        <strain evidence="1 2">AM505</strain>
    </source>
</reference>
<gene>
    <name evidence="1" type="ORF">DDE20_04315</name>
</gene>
<sequence>MSQSLPRPVPQGLYLPAIRHGDTIYTSGFTPRRDGVLLHEGRVRADQPVESYREPVEISVQNAIWAVQAQLREGERVALVLQLNVFVNADAGFSAHSRLADFASEALRAAFGEAGIGSRTALGVATLPSNAPIEINLVAAVAAGEIQR</sequence>